<evidence type="ECO:0000313" key="2">
    <source>
        <dbReference type="Proteomes" id="UP000440304"/>
    </source>
</evidence>
<dbReference type="AlphaFoldDB" id="A0A6N8TG27"/>
<organism evidence="1 2">
    <name type="scientific">Shinella zoogloeoides</name>
    <name type="common">Crabtreella saccharophila</name>
    <dbReference type="NCBI Taxonomy" id="352475"/>
    <lineage>
        <taxon>Bacteria</taxon>
        <taxon>Pseudomonadati</taxon>
        <taxon>Pseudomonadota</taxon>
        <taxon>Alphaproteobacteria</taxon>
        <taxon>Hyphomicrobiales</taxon>
        <taxon>Rhizobiaceae</taxon>
        <taxon>Shinella</taxon>
    </lineage>
</organism>
<sequence length="93" mass="10684">MKIVWDEPKRQANLQKHRLDFADIGEIDWANALVEDARPDASGRRPLKALGYFRDGTAVVIFVTLGQEAVSIISFRPASERERRRLPWPRPQS</sequence>
<dbReference type="OrthoDB" id="839663at2"/>
<comment type="caution">
    <text evidence="1">The sequence shown here is derived from an EMBL/GenBank/DDBJ whole genome shotgun (WGS) entry which is preliminary data.</text>
</comment>
<accession>A0A6N8TG27</accession>
<proteinExistence type="predicted"/>
<name>A0A6N8TG27_SHIZO</name>
<evidence type="ECO:0008006" key="3">
    <source>
        <dbReference type="Google" id="ProtNLM"/>
    </source>
</evidence>
<evidence type="ECO:0000313" key="1">
    <source>
        <dbReference type="EMBL" id="MXO00128.1"/>
    </source>
</evidence>
<reference evidence="1 2" key="1">
    <citation type="submission" date="2019-12" db="EMBL/GenBank/DDBJ databases">
        <title>Shinella granuli gen. nov., sp. nov., and proposal of the reclassification of Zoogloea ramigera ATCC 19623 as Shinella zoogloeoides sp. nov.</title>
        <authorList>
            <person name="Gao J."/>
        </authorList>
    </citation>
    <scope>NUCLEOTIDE SEQUENCE [LARGE SCALE GENOMIC DNA]</scope>
    <source>
        <strain evidence="1 2">DSM 287</strain>
    </source>
</reference>
<dbReference type="InterPro" id="IPR038573">
    <property type="entry name" value="BrnT_sf"/>
</dbReference>
<dbReference type="Proteomes" id="UP000440304">
    <property type="component" value="Unassembled WGS sequence"/>
</dbReference>
<protein>
    <recommendedName>
        <fullName evidence="3">BrnT family toxin</fullName>
    </recommendedName>
</protein>
<dbReference type="Pfam" id="PF04365">
    <property type="entry name" value="BrnT_toxin"/>
    <property type="match status" value="1"/>
</dbReference>
<dbReference type="InterPro" id="IPR007460">
    <property type="entry name" value="BrnT_toxin"/>
</dbReference>
<dbReference type="EMBL" id="WUML01000004">
    <property type="protein sequence ID" value="MXO00128.1"/>
    <property type="molecule type" value="Genomic_DNA"/>
</dbReference>
<dbReference type="RefSeq" id="WP_160785517.1">
    <property type="nucleotide sequence ID" value="NZ_CP086610.1"/>
</dbReference>
<dbReference type="Gene3D" id="3.10.450.530">
    <property type="entry name" value="Ribonuclease toxin, BrnT, of type II toxin-antitoxin system"/>
    <property type="match status" value="1"/>
</dbReference>
<gene>
    <name evidence="1" type="ORF">GR156_07440</name>
</gene>